<keyword evidence="5 6" id="KW-0472">Membrane</keyword>
<dbReference type="InterPro" id="IPR002416">
    <property type="entry name" value="T2SS_protein-GspH"/>
</dbReference>
<dbReference type="PANTHER" id="PTHR30093:SF44">
    <property type="entry name" value="TYPE II SECRETION SYSTEM CORE PROTEIN G"/>
    <property type="match status" value="1"/>
</dbReference>
<dbReference type="Pfam" id="PF07963">
    <property type="entry name" value="N_methyl"/>
    <property type="match status" value="1"/>
</dbReference>
<dbReference type="AlphaFoldDB" id="A0A1G2R7K1"/>
<evidence type="ECO:0000256" key="3">
    <source>
        <dbReference type="ARBA" id="ARBA00022692"/>
    </source>
</evidence>
<evidence type="ECO:0000313" key="7">
    <source>
        <dbReference type="EMBL" id="OHA68826.1"/>
    </source>
</evidence>
<evidence type="ECO:0000256" key="4">
    <source>
        <dbReference type="ARBA" id="ARBA00022989"/>
    </source>
</evidence>
<dbReference type="SUPFAM" id="SSF54523">
    <property type="entry name" value="Pili subunits"/>
    <property type="match status" value="1"/>
</dbReference>
<dbReference type="EMBL" id="MHTY01000014">
    <property type="protein sequence ID" value="OHA68826.1"/>
    <property type="molecule type" value="Genomic_DNA"/>
</dbReference>
<dbReference type="NCBIfam" id="TIGR02532">
    <property type="entry name" value="IV_pilin_GFxxxE"/>
    <property type="match status" value="1"/>
</dbReference>
<dbReference type="GO" id="GO:0015627">
    <property type="term" value="C:type II protein secretion system complex"/>
    <property type="evidence" value="ECO:0007669"/>
    <property type="project" value="InterPro"/>
</dbReference>
<dbReference type="PANTHER" id="PTHR30093">
    <property type="entry name" value="GENERAL SECRETION PATHWAY PROTEIN G"/>
    <property type="match status" value="1"/>
</dbReference>
<evidence type="ECO:0000313" key="8">
    <source>
        <dbReference type="Proteomes" id="UP000178529"/>
    </source>
</evidence>
<evidence type="ECO:0000256" key="6">
    <source>
        <dbReference type="SAM" id="Phobius"/>
    </source>
</evidence>
<accession>A0A1G2R7K1</accession>
<organism evidence="7 8">
    <name type="scientific">Candidatus Wildermuthbacteria bacterium RIFCSPHIGHO2_02_FULL_48_16</name>
    <dbReference type="NCBI Taxonomy" id="1802453"/>
    <lineage>
        <taxon>Bacteria</taxon>
        <taxon>Candidatus Wildermuthiibacteriota</taxon>
    </lineage>
</organism>
<evidence type="ECO:0008006" key="9">
    <source>
        <dbReference type="Google" id="ProtNLM"/>
    </source>
</evidence>
<reference evidence="7 8" key="1">
    <citation type="journal article" date="2016" name="Nat. Commun.">
        <title>Thousands of microbial genomes shed light on interconnected biogeochemical processes in an aquifer system.</title>
        <authorList>
            <person name="Anantharaman K."/>
            <person name="Brown C.T."/>
            <person name="Hug L.A."/>
            <person name="Sharon I."/>
            <person name="Castelle C.J."/>
            <person name="Probst A.J."/>
            <person name="Thomas B.C."/>
            <person name="Singh A."/>
            <person name="Wilkins M.J."/>
            <person name="Karaoz U."/>
            <person name="Brodie E.L."/>
            <person name="Williams K.H."/>
            <person name="Hubbard S.S."/>
            <person name="Banfield J.F."/>
        </authorList>
    </citation>
    <scope>NUCLEOTIDE SEQUENCE [LARGE SCALE GENOMIC DNA]</scope>
</reference>
<comment type="caution">
    <text evidence="7">The sequence shown here is derived from an EMBL/GenBank/DDBJ whole genome shotgun (WGS) entry which is preliminary data.</text>
</comment>
<feature type="transmembrane region" description="Helical" evidence="6">
    <location>
        <begin position="20"/>
        <end position="41"/>
    </location>
</feature>
<proteinExistence type="predicted"/>
<name>A0A1G2R7K1_9BACT</name>
<dbReference type="PROSITE" id="PS00409">
    <property type="entry name" value="PROKAR_NTER_METHYL"/>
    <property type="match status" value="1"/>
</dbReference>
<keyword evidence="4 6" id="KW-1133">Transmembrane helix</keyword>
<sequence length="158" mass="17074">MKIENWKMKIGKKGFTLIELLVVIAVIGMLASIVLVSLGPARTRSRDAKRQADIRQIGTAMEFYYDAQTPTQTYKDLPDTATTIPAGSAIGTFMTLVPSDPVNTGSNVYTWTDNGTPASKFCAWARLEAPSTVTYFVASQNGVKSTTTAPTQANCDTL</sequence>
<evidence type="ECO:0000256" key="2">
    <source>
        <dbReference type="ARBA" id="ARBA00022481"/>
    </source>
</evidence>
<dbReference type="InterPro" id="IPR012902">
    <property type="entry name" value="N_methyl_site"/>
</dbReference>
<dbReference type="PRINTS" id="PR00885">
    <property type="entry name" value="BCTERIALGSPH"/>
</dbReference>
<gene>
    <name evidence="7" type="ORF">A3J68_02355</name>
</gene>
<evidence type="ECO:0000256" key="5">
    <source>
        <dbReference type="ARBA" id="ARBA00023136"/>
    </source>
</evidence>
<dbReference type="Proteomes" id="UP000178529">
    <property type="component" value="Unassembled WGS sequence"/>
</dbReference>
<dbReference type="GO" id="GO:0016020">
    <property type="term" value="C:membrane"/>
    <property type="evidence" value="ECO:0007669"/>
    <property type="project" value="UniProtKB-SubCell"/>
</dbReference>
<evidence type="ECO:0000256" key="1">
    <source>
        <dbReference type="ARBA" id="ARBA00004167"/>
    </source>
</evidence>
<keyword evidence="3 6" id="KW-0812">Transmembrane</keyword>
<dbReference type="GO" id="GO:0015628">
    <property type="term" value="P:protein secretion by the type II secretion system"/>
    <property type="evidence" value="ECO:0007669"/>
    <property type="project" value="InterPro"/>
</dbReference>
<dbReference type="Gene3D" id="3.30.700.10">
    <property type="entry name" value="Glycoprotein, Type 4 Pilin"/>
    <property type="match status" value="1"/>
</dbReference>
<dbReference type="InterPro" id="IPR045584">
    <property type="entry name" value="Pilin-like"/>
</dbReference>
<protein>
    <recommendedName>
        <fullName evidence="9">Type II secretion system protein GspG C-terminal domain-containing protein</fullName>
    </recommendedName>
</protein>
<keyword evidence="2" id="KW-0488">Methylation</keyword>
<comment type="subcellular location">
    <subcellularLocation>
        <location evidence="1">Membrane</location>
        <topology evidence="1">Single-pass membrane protein</topology>
    </subcellularLocation>
</comment>